<keyword evidence="6" id="KW-0443">Lipid metabolism</keyword>
<dbReference type="PANTHER" id="PTHR43856">
    <property type="entry name" value="CARDIOLIPIN HYDROLASE"/>
    <property type="match status" value="1"/>
</dbReference>
<keyword evidence="7" id="KW-1133">Transmembrane helix</keyword>
<dbReference type="RefSeq" id="WP_209971199.1">
    <property type="nucleotide sequence ID" value="NZ_JAGGLB010000005.1"/>
</dbReference>
<dbReference type="Proteomes" id="UP001519287">
    <property type="component" value="Unassembled WGS sequence"/>
</dbReference>
<dbReference type="InterPro" id="IPR025202">
    <property type="entry name" value="PLD-like_dom"/>
</dbReference>
<proteinExistence type="inferred from homology"/>
<dbReference type="Gene3D" id="3.30.870.10">
    <property type="entry name" value="Endonuclease Chain A"/>
    <property type="match status" value="2"/>
</dbReference>
<name>A0ABS4ITG6_9BACL</name>
<dbReference type="EMBL" id="JAGGLB010000005">
    <property type="protein sequence ID" value="MBP1990415.1"/>
    <property type="molecule type" value="Genomic_DNA"/>
</dbReference>
<dbReference type="CDD" id="cd09129">
    <property type="entry name" value="PLDc_unchar2_1"/>
    <property type="match status" value="1"/>
</dbReference>
<dbReference type="InterPro" id="IPR051406">
    <property type="entry name" value="PLD_domain"/>
</dbReference>
<evidence type="ECO:0000313" key="9">
    <source>
        <dbReference type="EMBL" id="MBP1990415.1"/>
    </source>
</evidence>
<evidence type="ECO:0000259" key="8">
    <source>
        <dbReference type="PROSITE" id="PS50035"/>
    </source>
</evidence>
<evidence type="ECO:0000313" key="10">
    <source>
        <dbReference type="Proteomes" id="UP001519287"/>
    </source>
</evidence>
<gene>
    <name evidence="9" type="ORF">J2Z66_002021</name>
</gene>
<reference evidence="9 10" key="1">
    <citation type="submission" date="2021-03" db="EMBL/GenBank/DDBJ databases">
        <title>Genomic Encyclopedia of Type Strains, Phase IV (KMG-IV): sequencing the most valuable type-strain genomes for metagenomic binning, comparative biology and taxonomic classification.</title>
        <authorList>
            <person name="Goeker M."/>
        </authorList>
    </citation>
    <scope>NUCLEOTIDE SEQUENCE [LARGE SCALE GENOMIC DNA]</scope>
    <source>
        <strain evidence="9 10">DSM 26048</strain>
    </source>
</reference>
<keyword evidence="4" id="KW-0378">Hydrolase</keyword>
<evidence type="ECO:0000256" key="5">
    <source>
        <dbReference type="ARBA" id="ARBA00022963"/>
    </source>
</evidence>
<comment type="catalytic activity">
    <reaction evidence="1">
        <text>a 1,2-diacyl-sn-glycero-3-phosphocholine + H2O = a 1,2-diacyl-sn-glycero-3-phosphate + choline + H(+)</text>
        <dbReference type="Rhea" id="RHEA:14445"/>
        <dbReference type="ChEBI" id="CHEBI:15354"/>
        <dbReference type="ChEBI" id="CHEBI:15377"/>
        <dbReference type="ChEBI" id="CHEBI:15378"/>
        <dbReference type="ChEBI" id="CHEBI:57643"/>
        <dbReference type="ChEBI" id="CHEBI:58608"/>
        <dbReference type="EC" id="3.1.4.4"/>
    </reaction>
</comment>
<feature type="domain" description="PLD phosphodiesterase" evidence="8">
    <location>
        <begin position="405"/>
        <end position="435"/>
    </location>
</feature>
<evidence type="ECO:0000256" key="6">
    <source>
        <dbReference type="ARBA" id="ARBA00023098"/>
    </source>
</evidence>
<evidence type="ECO:0000256" key="3">
    <source>
        <dbReference type="ARBA" id="ARBA00012027"/>
    </source>
</evidence>
<dbReference type="Pfam" id="PF13091">
    <property type="entry name" value="PLDc_2"/>
    <property type="match status" value="1"/>
</dbReference>
<protein>
    <recommendedName>
        <fullName evidence="3">phospholipase D</fullName>
        <ecNumber evidence="3">3.1.4.4</ecNumber>
    </recommendedName>
</protein>
<keyword evidence="5" id="KW-0442">Lipid degradation</keyword>
<dbReference type="InterPro" id="IPR001736">
    <property type="entry name" value="PLipase_D/transphosphatidylase"/>
</dbReference>
<keyword evidence="10" id="KW-1185">Reference proteome</keyword>
<accession>A0ABS4ITG6</accession>
<sequence>MKNLTSQSLSKRAPKSRKKRFWLLIILLLFLFLLVLIGVMIYQTHKPLPAGLSMEAPVRLVKDTDVEFLYDLTYKKAGQTVYEQMIFERIIKAIEEAEQFIVVDMFLFNGYYKKEQSFPPLSRKLTDALIAQRNRHPQMPILIITDEVNTSYGSHPSEELELLEASGIPTSITDVDPLRDSSPLYSGIWRMFMQGFGQSGKGWIPNLMADTAPDMTLRSYMKLLNVKANHRKIIATEKTLIVPSANAHDASFYNSNTGFAVKGDIIGDALLSEQAALNLSESELTVPDFDFESMAQAGADGEANGEANVQLRFLTEGKILQRVLQSLAATESGDTVWMAMFYLADRQVIQELLQAAERGVQIRLILDPNENAFGNDKIGLPNRPVASELLEKSDKQIQIRWYNTGKEQFHSKLMFIEQKDQITIHNGSANFTTRNLADLNLESNLEIQASPDSRLAQQVRQYFQRLWGNDGAEFTLDYEAYEDKTVALKKAMYALQRWLGFTTY</sequence>
<dbReference type="PROSITE" id="PS50035">
    <property type="entry name" value="PLD"/>
    <property type="match status" value="1"/>
</dbReference>
<comment type="caution">
    <text evidence="9">The sequence shown here is derived from an EMBL/GenBank/DDBJ whole genome shotgun (WGS) entry which is preliminary data.</text>
</comment>
<organism evidence="9 10">
    <name type="scientific">Paenibacillus eucommiae</name>
    <dbReference type="NCBI Taxonomy" id="1355755"/>
    <lineage>
        <taxon>Bacteria</taxon>
        <taxon>Bacillati</taxon>
        <taxon>Bacillota</taxon>
        <taxon>Bacilli</taxon>
        <taxon>Bacillales</taxon>
        <taxon>Paenibacillaceae</taxon>
        <taxon>Paenibacillus</taxon>
    </lineage>
</organism>
<comment type="similarity">
    <text evidence="2">Belongs to the phospholipase D family.</text>
</comment>
<keyword evidence="7" id="KW-0812">Transmembrane</keyword>
<dbReference type="CDD" id="cd09130">
    <property type="entry name" value="PLDc_unchar2_2"/>
    <property type="match status" value="1"/>
</dbReference>
<feature type="transmembrane region" description="Helical" evidence="7">
    <location>
        <begin position="21"/>
        <end position="42"/>
    </location>
</feature>
<keyword evidence="7" id="KW-0472">Membrane</keyword>
<dbReference type="PANTHER" id="PTHR43856:SF1">
    <property type="entry name" value="MITOCHONDRIAL CARDIOLIPIN HYDROLASE"/>
    <property type="match status" value="1"/>
</dbReference>
<dbReference type="EC" id="3.1.4.4" evidence="3"/>
<evidence type="ECO:0000256" key="4">
    <source>
        <dbReference type="ARBA" id="ARBA00022801"/>
    </source>
</evidence>
<evidence type="ECO:0000256" key="2">
    <source>
        <dbReference type="ARBA" id="ARBA00008664"/>
    </source>
</evidence>
<evidence type="ECO:0000256" key="1">
    <source>
        <dbReference type="ARBA" id="ARBA00000798"/>
    </source>
</evidence>
<dbReference type="SUPFAM" id="SSF56024">
    <property type="entry name" value="Phospholipase D/nuclease"/>
    <property type="match status" value="2"/>
</dbReference>
<evidence type="ECO:0000256" key="7">
    <source>
        <dbReference type="SAM" id="Phobius"/>
    </source>
</evidence>